<evidence type="ECO:0000256" key="4">
    <source>
        <dbReference type="ARBA" id="ARBA00022723"/>
    </source>
</evidence>
<dbReference type="GO" id="GO:0006364">
    <property type="term" value="P:rRNA processing"/>
    <property type="evidence" value="ECO:0007669"/>
    <property type="project" value="UniProtKB-UniRule"/>
</dbReference>
<comment type="similarity">
    <text evidence="1 8">Belongs to the endoribonuclease YbeY family.</text>
</comment>
<dbReference type="GO" id="GO:0008270">
    <property type="term" value="F:zinc ion binding"/>
    <property type="evidence" value="ECO:0007669"/>
    <property type="project" value="UniProtKB-UniRule"/>
</dbReference>
<dbReference type="InterPro" id="IPR023091">
    <property type="entry name" value="MetalPrtase_cat_dom_sf_prd"/>
</dbReference>
<dbReference type="GO" id="GO:0004222">
    <property type="term" value="F:metalloendopeptidase activity"/>
    <property type="evidence" value="ECO:0007669"/>
    <property type="project" value="InterPro"/>
</dbReference>
<dbReference type="Pfam" id="PF02130">
    <property type="entry name" value="YbeY"/>
    <property type="match status" value="1"/>
</dbReference>
<dbReference type="InterPro" id="IPR002036">
    <property type="entry name" value="YbeY"/>
</dbReference>
<dbReference type="InterPro" id="IPR020549">
    <property type="entry name" value="YbeY_CS"/>
</dbReference>
<keyword evidence="2 8" id="KW-0690">Ribosome biogenesis</keyword>
<dbReference type="KEGG" id="pspi:PS2015_2157"/>
<dbReference type="GO" id="GO:0005737">
    <property type="term" value="C:cytoplasm"/>
    <property type="evidence" value="ECO:0007669"/>
    <property type="project" value="UniProtKB-SubCell"/>
</dbReference>
<dbReference type="OrthoDB" id="9807740at2"/>
<name>A0A0S2KES4_9GAMM</name>
<keyword evidence="10" id="KW-1185">Reference proteome</keyword>
<dbReference type="Proteomes" id="UP000065641">
    <property type="component" value="Chromosome"/>
</dbReference>
<evidence type="ECO:0000256" key="1">
    <source>
        <dbReference type="ARBA" id="ARBA00010875"/>
    </source>
</evidence>
<keyword evidence="7 8" id="KW-0862">Zinc</keyword>
<keyword evidence="8" id="KW-0963">Cytoplasm</keyword>
<keyword evidence="5 8" id="KW-0255">Endonuclease</keyword>
<organism evidence="9 10">
    <name type="scientific">Pseudohongiella spirulinae</name>
    <dbReference type="NCBI Taxonomy" id="1249552"/>
    <lineage>
        <taxon>Bacteria</taxon>
        <taxon>Pseudomonadati</taxon>
        <taxon>Pseudomonadota</taxon>
        <taxon>Gammaproteobacteria</taxon>
        <taxon>Pseudomonadales</taxon>
        <taxon>Pseudohongiellaceae</taxon>
        <taxon>Pseudohongiella</taxon>
    </lineage>
</organism>
<dbReference type="NCBIfam" id="TIGR00043">
    <property type="entry name" value="rRNA maturation RNase YbeY"/>
    <property type="match status" value="1"/>
</dbReference>
<evidence type="ECO:0000256" key="3">
    <source>
        <dbReference type="ARBA" id="ARBA00022722"/>
    </source>
</evidence>
<dbReference type="STRING" id="1249552.PS2015_2157"/>
<accession>A0A0S2KES4</accession>
<evidence type="ECO:0000256" key="7">
    <source>
        <dbReference type="ARBA" id="ARBA00022833"/>
    </source>
</evidence>
<dbReference type="PROSITE" id="PS01306">
    <property type="entry name" value="UPF0054"/>
    <property type="match status" value="1"/>
</dbReference>
<evidence type="ECO:0000256" key="6">
    <source>
        <dbReference type="ARBA" id="ARBA00022801"/>
    </source>
</evidence>
<keyword evidence="3 8" id="KW-0540">Nuclease</keyword>
<dbReference type="AlphaFoldDB" id="A0A0S2KES4"/>
<dbReference type="HAMAP" id="MF_00009">
    <property type="entry name" value="Endoribonucl_YbeY"/>
    <property type="match status" value="1"/>
</dbReference>
<dbReference type="EC" id="3.1.-.-" evidence="8"/>
<comment type="subcellular location">
    <subcellularLocation>
        <location evidence="8">Cytoplasm</location>
    </subcellularLocation>
</comment>
<evidence type="ECO:0000256" key="2">
    <source>
        <dbReference type="ARBA" id="ARBA00022517"/>
    </source>
</evidence>
<comment type="cofactor">
    <cofactor evidence="8">
        <name>Zn(2+)</name>
        <dbReference type="ChEBI" id="CHEBI:29105"/>
    </cofactor>
    <text evidence="8">Binds 1 zinc ion.</text>
</comment>
<comment type="function">
    <text evidence="8">Single strand-specific metallo-endoribonuclease involved in late-stage 70S ribosome quality control and in maturation of the 3' terminus of the 16S rRNA.</text>
</comment>
<keyword evidence="6 8" id="KW-0378">Hydrolase</keyword>
<gene>
    <name evidence="8" type="primary">ybeY</name>
    <name evidence="9" type="ORF">PS2015_2157</name>
</gene>
<reference evidence="9 10" key="1">
    <citation type="submission" date="2015-11" db="EMBL/GenBank/DDBJ databases">
        <authorList>
            <person name="Zhang Y."/>
            <person name="Guo Z."/>
        </authorList>
    </citation>
    <scope>NUCLEOTIDE SEQUENCE [LARGE SCALE GENOMIC DNA]</scope>
    <source>
        <strain evidence="9 10">KCTC 32221</strain>
    </source>
</reference>
<dbReference type="SUPFAM" id="SSF55486">
    <property type="entry name" value="Metalloproteases ('zincins'), catalytic domain"/>
    <property type="match status" value="1"/>
</dbReference>
<evidence type="ECO:0000256" key="8">
    <source>
        <dbReference type="HAMAP-Rule" id="MF_00009"/>
    </source>
</evidence>
<dbReference type="EMBL" id="CP013189">
    <property type="protein sequence ID" value="ALO46794.1"/>
    <property type="molecule type" value="Genomic_DNA"/>
</dbReference>
<feature type="binding site" evidence="8">
    <location>
        <position position="138"/>
    </location>
    <ligand>
        <name>Zn(2+)</name>
        <dbReference type="ChEBI" id="CHEBI:29105"/>
        <note>catalytic</note>
    </ligand>
</feature>
<sequence>MPTAKTVTVDIIRDEVFDDAPDDTQIARWCELAQQQAGPSLAAADARPVQLVVRLVGKEVSAELNSHFRHKNSATNVLSFPGDLPSVVTDHLEYIPLGDLLICPEVLRTEAQEQHKSLADHWAHILVHGVLHLNGFDHQNDADAEKMETLEINILAQMAVANPYIDRSIETA</sequence>
<evidence type="ECO:0000256" key="5">
    <source>
        <dbReference type="ARBA" id="ARBA00022759"/>
    </source>
</evidence>
<proteinExistence type="inferred from homology"/>
<dbReference type="GO" id="GO:0004521">
    <property type="term" value="F:RNA endonuclease activity"/>
    <property type="evidence" value="ECO:0007669"/>
    <property type="project" value="UniProtKB-UniRule"/>
</dbReference>
<feature type="binding site" evidence="8">
    <location>
        <position position="132"/>
    </location>
    <ligand>
        <name>Zn(2+)</name>
        <dbReference type="ChEBI" id="CHEBI:29105"/>
        <note>catalytic</note>
    </ligand>
</feature>
<evidence type="ECO:0000313" key="10">
    <source>
        <dbReference type="Proteomes" id="UP000065641"/>
    </source>
</evidence>
<dbReference type="Gene3D" id="3.40.390.30">
    <property type="entry name" value="Metalloproteases ('zincins'), catalytic domain"/>
    <property type="match status" value="1"/>
</dbReference>
<keyword evidence="4 8" id="KW-0479">Metal-binding</keyword>
<keyword evidence="8" id="KW-0698">rRNA processing</keyword>
<protein>
    <recommendedName>
        <fullName evidence="8">Endoribonuclease YbeY</fullName>
        <ecNumber evidence="8">3.1.-.-</ecNumber>
    </recommendedName>
</protein>
<dbReference type="PANTHER" id="PTHR46986:SF1">
    <property type="entry name" value="ENDORIBONUCLEASE YBEY, CHLOROPLASTIC"/>
    <property type="match status" value="1"/>
</dbReference>
<feature type="binding site" evidence="8">
    <location>
        <position position="128"/>
    </location>
    <ligand>
        <name>Zn(2+)</name>
        <dbReference type="ChEBI" id="CHEBI:29105"/>
        <note>catalytic</note>
    </ligand>
</feature>
<dbReference type="RefSeq" id="WP_058022253.1">
    <property type="nucleotide sequence ID" value="NZ_CP013189.1"/>
</dbReference>
<dbReference type="PANTHER" id="PTHR46986">
    <property type="entry name" value="ENDORIBONUCLEASE YBEY, CHLOROPLASTIC"/>
    <property type="match status" value="1"/>
</dbReference>
<evidence type="ECO:0000313" key="9">
    <source>
        <dbReference type="EMBL" id="ALO46794.1"/>
    </source>
</evidence>